<name>A0A9W7T809_TRIRA</name>
<dbReference type="SMART" id="SM00315">
    <property type="entry name" value="RGS"/>
    <property type="match status" value="1"/>
</dbReference>
<dbReference type="FunFam" id="1.10.167.10:FF:000001">
    <property type="entry name" value="Putative regulator of g-protein signaling 12"/>
    <property type="match status" value="1"/>
</dbReference>
<keyword evidence="3" id="KW-1185">Reference proteome</keyword>
<dbReference type="Gene3D" id="1.10.167.10">
    <property type="entry name" value="Regulator of G-protein Signalling 4, domain 2"/>
    <property type="match status" value="1"/>
</dbReference>
<dbReference type="InterPro" id="IPR044926">
    <property type="entry name" value="RGS_subdomain_2"/>
</dbReference>
<feature type="domain" description="RGS" evidence="1">
    <location>
        <begin position="68"/>
        <end position="184"/>
    </location>
</feature>
<evidence type="ECO:0000313" key="2">
    <source>
        <dbReference type="EMBL" id="KAI7791379.1"/>
    </source>
</evidence>
<dbReference type="PROSITE" id="PS50132">
    <property type="entry name" value="RGS"/>
    <property type="match status" value="1"/>
</dbReference>
<dbReference type="PANTHER" id="PTHR10845">
    <property type="entry name" value="REGULATOR OF G PROTEIN SIGNALING"/>
    <property type="match status" value="1"/>
</dbReference>
<reference evidence="2" key="1">
    <citation type="submission" date="2021-02" db="EMBL/GenBank/DDBJ databases">
        <title>Comparative genomics reveals that relaxation of natural selection precedes convergent phenotypic evolution of cavefish.</title>
        <authorList>
            <person name="Peng Z."/>
        </authorList>
    </citation>
    <scope>NUCLEOTIDE SEQUENCE</scope>
    <source>
        <tissue evidence="2">Muscle</tissue>
    </source>
</reference>
<protein>
    <submittedName>
        <fullName evidence="2">Regulator of G-protein signaling 2</fullName>
    </submittedName>
</protein>
<dbReference type="AlphaFoldDB" id="A0A9W7T809"/>
<evidence type="ECO:0000259" key="1">
    <source>
        <dbReference type="PROSITE" id="PS50132"/>
    </source>
</evidence>
<proteinExistence type="predicted"/>
<comment type="caution">
    <text evidence="2">The sequence shown here is derived from an EMBL/GenBank/DDBJ whole genome shotgun (WGS) entry which is preliminary data.</text>
</comment>
<dbReference type="InterPro" id="IPR016137">
    <property type="entry name" value="RGS"/>
</dbReference>
<dbReference type="InterPro" id="IPR036305">
    <property type="entry name" value="RGS_sf"/>
</dbReference>
<organism evidence="2 3">
    <name type="scientific">Triplophysa rosa</name>
    <name type="common">Cave loach</name>
    <dbReference type="NCBI Taxonomy" id="992332"/>
    <lineage>
        <taxon>Eukaryota</taxon>
        <taxon>Metazoa</taxon>
        <taxon>Chordata</taxon>
        <taxon>Craniata</taxon>
        <taxon>Vertebrata</taxon>
        <taxon>Euteleostomi</taxon>
        <taxon>Actinopterygii</taxon>
        <taxon>Neopterygii</taxon>
        <taxon>Teleostei</taxon>
        <taxon>Ostariophysi</taxon>
        <taxon>Cypriniformes</taxon>
        <taxon>Nemacheilidae</taxon>
        <taxon>Triplophysa</taxon>
    </lineage>
</organism>
<dbReference type="PANTHER" id="PTHR10845:SF43">
    <property type="entry name" value="REGULATOR OF G-PROTEIN SIGNALING 2"/>
    <property type="match status" value="1"/>
</dbReference>
<dbReference type="PRINTS" id="PR01301">
    <property type="entry name" value="RGSPROTEIN"/>
</dbReference>
<dbReference type="Proteomes" id="UP001059041">
    <property type="component" value="Linkage Group LG25"/>
</dbReference>
<feature type="non-terminal residue" evidence="2">
    <location>
        <position position="190"/>
    </location>
</feature>
<sequence length="190" mass="22420">RAATIDTSMEGLIHSKNLEPAMGKDNMKRTWRSRMLFKSFPLREASRGTARRNAYRPTAEEVSQWAESLDNLLNSKCGLTAFRLFMESEYCVENIEFWVACEEFRKINSRSKLRSKAKRIYEEFIREDSPKEVNLDFRMKETVDQCLLLPTPTSFQAAQNKVYFLMEHNSYPRFLESELYRHLCKYAEGE</sequence>
<gene>
    <name evidence="2" type="ORF">IRJ41_018770</name>
</gene>
<accession>A0A9W7T809</accession>
<evidence type="ECO:0000313" key="3">
    <source>
        <dbReference type="Proteomes" id="UP001059041"/>
    </source>
</evidence>
<dbReference type="Pfam" id="PF00615">
    <property type="entry name" value="RGS"/>
    <property type="match status" value="1"/>
</dbReference>
<dbReference type="EMBL" id="JAFHDT010000025">
    <property type="protein sequence ID" value="KAI7791379.1"/>
    <property type="molecule type" value="Genomic_DNA"/>
</dbReference>
<dbReference type="SUPFAM" id="SSF48097">
    <property type="entry name" value="Regulator of G-protein signaling, RGS"/>
    <property type="match status" value="1"/>
</dbReference>